<dbReference type="PANTHER" id="PTHR34819:SF3">
    <property type="entry name" value="CELL SURFACE PROTEIN"/>
    <property type="match status" value="1"/>
</dbReference>
<dbReference type="NCBIfam" id="TIGR01451">
    <property type="entry name" value="B_ant_repeat"/>
    <property type="match status" value="3"/>
</dbReference>
<reference evidence="2 3" key="1">
    <citation type="journal article" date="2019" name="Genome Biol. Evol.">
        <title>Day and night: Metabolic profiles and evolutionary relationships of six axenic non-marine cyanobacteria.</title>
        <authorList>
            <person name="Will S.E."/>
            <person name="Henke P."/>
            <person name="Boedeker C."/>
            <person name="Huang S."/>
            <person name="Brinkmann H."/>
            <person name="Rohde M."/>
            <person name="Jarek M."/>
            <person name="Friedl T."/>
            <person name="Seufert S."/>
            <person name="Schumacher M."/>
            <person name="Overmann J."/>
            <person name="Neumann-Schaal M."/>
            <person name="Petersen J."/>
        </authorList>
    </citation>
    <scope>NUCLEOTIDE SEQUENCE [LARGE SCALE GENOMIC DNA]</scope>
    <source>
        <strain evidence="2 3">SAG 39.79</strain>
    </source>
</reference>
<dbReference type="NCBIfam" id="TIGR04226">
    <property type="entry name" value="RrgB_K2N_iso_D2"/>
    <property type="match status" value="1"/>
</dbReference>
<proteinExistence type="predicted"/>
<feature type="domain" description="DUF11" evidence="1">
    <location>
        <begin position="538"/>
        <end position="663"/>
    </location>
</feature>
<protein>
    <recommendedName>
        <fullName evidence="1">DUF11 domain-containing protein</fullName>
    </recommendedName>
</protein>
<name>A0AB37UDC1_9CYAN</name>
<dbReference type="AlphaFoldDB" id="A0AB37UDC1"/>
<evidence type="ECO:0000259" key="1">
    <source>
        <dbReference type="Pfam" id="PF01345"/>
    </source>
</evidence>
<dbReference type="Proteomes" id="UP000282574">
    <property type="component" value="Unassembled WGS sequence"/>
</dbReference>
<dbReference type="EMBL" id="RSCK01000071">
    <property type="protein sequence ID" value="RUT06250.1"/>
    <property type="molecule type" value="Genomic_DNA"/>
</dbReference>
<gene>
    <name evidence="2" type="ORF">DSM107010_53570</name>
</gene>
<dbReference type="RefSeq" id="WP_106166881.1">
    <property type="nucleotide sequence ID" value="NZ_JAVKZF010000002.1"/>
</dbReference>
<organism evidence="2 3">
    <name type="scientific">Chroococcidiopsis cubana SAG 39.79</name>
    <dbReference type="NCBI Taxonomy" id="388085"/>
    <lineage>
        <taxon>Bacteria</taxon>
        <taxon>Bacillati</taxon>
        <taxon>Cyanobacteriota</taxon>
        <taxon>Cyanophyceae</taxon>
        <taxon>Chroococcidiopsidales</taxon>
        <taxon>Chroococcidiopsidaceae</taxon>
        <taxon>Chroococcidiopsis</taxon>
    </lineage>
</organism>
<dbReference type="InterPro" id="IPR026466">
    <property type="entry name" value="Fim_isopep_form_D2_dom"/>
</dbReference>
<dbReference type="InterPro" id="IPR047589">
    <property type="entry name" value="DUF11_rpt"/>
</dbReference>
<dbReference type="Gene3D" id="2.60.40.740">
    <property type="match status" value="1"/>
</dbReference>
<sequence length="1031" mass="107952">MRKVQFYSVLGTLKLEEKAIAIHLYSGKFELAAFVCTFILCILGYWTQPAQAEGSKELNSSSGKRAYTEWDTVQTTAGIARKSTLKVYVNAGEKINLGSSVYNSAGGGTQDIVYRSPNGGQDGSCDVLQTGFGLIDTTTKEANGPFPSAGGYTPCQITATETGIYEVEFHAPLSDGTGQNPLMIATTTAFATDATQRATVAAWDITVTNSSAQAIPGRVFANYLALNIGNNTNDSIGALSSAVFVKTADGYLYRIDFNGLDPFGFIMLSNPQGFTSGGNRLYKSVQLGSGDSLPSGGAIDSSVAGTNKIFFNPPSMDLPATASLPSGGSTWLQSLVAPPPAAPTNFEFVGKEANTPGKAGTFPLGGYFKFNVAQAGRYRIFLDFNGNGTFDSNDRILSGISTVGTNSVEWDGKDGLGVALRPDATGYRASIAVTVDVGEVHFPFIDAENNPRGIIVTRQNCTLSEPLAGCTIVYYDDTGLIGGTVPNPIAAKGGIDSSTGAHAFSSSFGDHKGIDTWTSVPSTSDSIESGGIVLREADLQVTKTHSFSNVVGSQITYTVTVTNKGPSDTSDIVVTDNIPGTVTNVTWTCAITNDVAGSLANACGAANGSGNNLNTTLTLNKDAVATFTITGTVPSFADLSNSVTAKTPLDVTDPNTTANDSHTNTVTDTFIFGTPPTVTKTDVLAIDGDRSGGTTPLANQAVTPGDTLEYRITVTNPSTNTAISNVILTDTIPANTTYVSGTLRVAAGANTGNKTNSLDTDQAEIINNNTNVIFRLGTGANGTLGGSLTAGQSTTVTFRVRVNNSFPNGVSQVSNQAFVASDKFPSLKSNDPDTSTADDLTVTRIAARLRLVKRITAINTTNFTNVVDPTTTSDLNDNSNVRWLSNYLQGKVFDTTQPGDEIEYTIYFISDGANSANNTALCDRIPTNTSFISNTFNSGYTANSLGLSGTDRGILWQYSGTTQSLTNLSDGDAATYFPPGVEPSNVYPNINCQGSNTNGAIVVNLGSLPNATGAGTPINSYGFIRFRAKVQ</sequence>
<accession>A0AB37UDC1</accession>
<evidence type="ECO:0000313" key="3">
    <source>
        <dbReference type="Proteomes" id="UP000282574"/>
    </source>
</evidence>
<dbReference type="InterPro" id="IPR008966">
    <property type="entry name" value="Adhesion_dom_sf"/>
</dbReference>
<dbReference type="PANTHER" id="PTHR34819">
    <property type="entry name" value="LARGE CYSTEINE-RICH PERIPLASMIC PROTEIN OMCB"/>
    <property type="match status" value="1"/>
</dbReference>
<evidence type="ECO:0000313" key="2">
    <source>
        <dbReference type="EMBL" id="RUT06250.1"/>
    </source>
</evidence>
<feature type="domain" description="DUF11" evidence="1">
    <location>
        <begin position="698"/>
        <end position="836"/>
    </location>
</feature>
<dbReference type="InterPro" id="IPR001434">
    <property type="entry name" value="OmcB-like_DUF11"/>
</dbReference>
<dbReference type="InterPro" id="IPR051172">
    <property type="entry name" value="Chlamydia_OmcB"/>
</dbReference>
<dbReference type="Pfam" id="PF01345">
    <property type="entry name" value="DUF11"/>
    <property type="match status" value="2"/>
</dbReference>
<keyword evidence="3" id="KW-1185">Reference proteome</keyword>
<comment type="caution">
    <text evidence="2">The sequence shown here is derived from an EMBL/GenBank/DDBJ whole genome shotgun (WGS) entry which is preliminary data.</text>
</comment>
<dbReference type="SUPFAM" id="SSF49401">
    <property type="entry name" value="Bacterial adhesins"/>
    <property type="match status" value="1"/>
</dbReference>